<dbReference type="KEGG" id="smaa:IT774_00695"/>
<dbReference type="RefSeq" id="WP_195810916.1">
    <property type="nucleotide sequence ID" value="NZ_CP064795.1"/>
</dbReference>
<dbReference type="Proteomes" id="UP000595095">
    <property type="component" value="Chromosome"/>
</dbReference>
<protein>
    <submittedName>
        <fullName evidence="1">SapC family protein</fullName>
    </submittedName>
</protein>
<reference evidence="1 2" key="1">
    <citation type="submission" date="2020-11" db="EMBL/GenBank/DDBJ databases">
        <title>Complete genome sequence for Salinimonas sp. strain G2-b.</title>
        <authorList>
            <person name="Park S.-J."/>
        </authorList>
    </citation>
    <scope>NUCLEOTIDE SEQUENCE [LARGE SCALE GENOMIC DNA]</scope>
    <source>
        <strain evidence="1 2">G2-b</strain>
    </source>
</reference>
<organism evidence="1 2">
    <name type="scientific">Salinimonas marina</name>
    <dbReference type="NCBI Taxonomy" id="2785918"/>
    <lineage>
        <taxon>Bacteria</taxon>
        <taxon>Pseudomonadati</taxon>
        <taxon>Pseudomonadota</taxon>
        <taxon>Gammaproteobacteria</taxon>
        <taxon>Alteromonadales</taxon>
        <taxon>Alteromonadaceae</taxon>
        <taxon>Alteromonas/Salinimonas group</taxon>
        <taxon>Salinimonas</taxon>
    </lineage>
</organism>
<gene>
    <name evidence="1" type="ORF">IT774_00695</name>
</gene>
<dbReference type="AlphaFoldDB" id="A0A7S9DXL4"/>
<name>A0A7S9DXL4_9ALTE</name>
<dbReference type="EMBL" id="CP064795">
    <property type="protein sequence ID" value="QPG05833.1"/>
    <property type="molecule type" value="Genomic_DNA"/>
</dbReference>
<accession>A0A7S9DXL4</accession>
<dbReference type="Pfam" id="PF07277">
    <property type="entry name" value="SapC"/>
    <property type="match status" value="1"/>
</dbReference>
<evidence type="ECO:0000313" key="1">
    <source>
        <dbReference type="EMBL" id="QPG05833.1"/>
    </source>
</evidence>
<sequence>MMANHVLLNNVEHKNLKIKPELVAQPYQQAMCIPVYPAEARLAQAHYPLLFARNEQGAYQLVALTGVENGENVYVKDGQWDAPYRPLVVEKGPFLIGRNTPDSEQLSIHVDLDHPSVSEESGEPVFLSHGGNTDYIDHIGNILSTLHENQPKHQLLVDLCDELQLIESMVLDIEQPGQSPHRLSGFFTINEEALAALGGEQLNLLHEQGLLEIVYMLLASQAQINTLMQRRADRRET</sequence>
<dbReference type="InterPro" id="IPR010836">
    <property type="entry name" value="SapC"/>
</dbReference>
<evidence type="ECO:0000313" key="2">
    <source>
        <dbReference type="Proteomes" id="UP000595095"/>
    </source>
</evidence>
<proteinExistence type="predicted"/>
<keyword evidence="2" id="KW-1185">Reference proteome</keyword>